<name>X0VCH5_9ZZZZ</name>
<dbReference type="EMBL" id="BARS01010893">
    <property type="protein sequence ID" value="GAF98285.1"/>
    <property type="molecule type" value="Genomic_DNA"/>
</dbReference>
<gene>
    <name evidence="1" type="ORF">S01H1_20017</name>
</gene>
<dbReference type="AlphaFoldDB" id="X0VCH5"/>
<feature type="non-terminal residue" evidence="1">
    <location>
        <position position="144"/>
    </location>
</feature>
<protein>
    <submittedName>
        <fullName evidence="1">Uncharacterized protein</fullName>
    </submittedName>
</protein>
<evidence type="ECO:0000313" key="1">
    <source>
        <dbReference type="EMBL" id="GAF98285.1"/>
    </source>
</evidence>
<organism evidence="1">
    <name type="scientific">marine sediment metagenome</name>
    <dbReference type="NCBI Taxonomy" id="412755"/>
    <lineage>
        <taxon>unclassified sequences</taxon>
        <taxon>metagenomes</taxon>
        <taxon>ecological metagenomes</taxon>
    </lineage>
</organism>
<comment type="caution">
    <text evidence="1">The sequence shown here is derived from an EMBL/GenBank/DDBJ whole genome shotgun (WGS) entry which is preliminary data.</text>
</comment>
<proteinExistence type="predicted"/>
<sequence length="144" mass="16326">MAKQAKAETIEVAPQKEVVTKVTAPTKTIKPGWEIKDRTYYLKGNKSPLTLTIPGKHTRKHALLYFDEKTGKQREIRYATNQDSPLVDEQKGEATMGHIRFLDGTLSVPKDKQNLQKLLSLYHPLKGKIYEEFSAVAEAEDELD</sequence>
<accession>X0VCH5</accession>
<reference evidence="1" key="1">
    <citation type="journal article" date="2014" name="Front. Microbiol.">
        <title>High frequency of phylogenetically diverse reductive dehalogenase-homologous genes in deep subseafloor sedimentary metagenomes.</title>
        <authorList>
            <person name="Kawai M."/>
            <person name="Futagami T."/>
            <person name="Toyoda A."/>
            <person name="Takaki Y."/>
            <person name="Nishi S."/>
            <person name="Hori S."/>
            <person name="Arai W."/>
            <person name="Tsubouchi T."/>
            <person name="Morono Y."/>
            <person name="Uchiyama I."/>
            <person name="Ito T."/>
            <person name="Fujiyama A."/>
            <person name="Inagaki F."/>
            <person name="Takami H."/>
        </authorList>
    </citation>
    <scope>NUCLEOTIDE SEQUENCE</scope>
    <source>
        <strain evidence="1">Expedition CK06-06</strain>
    </source>
</reference>